<evidence type="ECO:0000313" key="9">
    <source>
        <dbReference type="Proteomes" id="UP000059188"/>
    </source>
</evidence>
<feature type="compositionally biased region" description="Polar residues" evidence="6">
    <location>
        <begin position="1"/>
        <end position="20"/>
    </location>
</feature>
<evidence type="ECO:0000256" key="5">
    <source>
        <dbReference type="ARBA" id="ARBA00023136"/>
    </source>
</evidence>
<dbReference type="STRING" id="1108050.A0A0B7FHW6"/>
<evidence type="ECO:0000313" key="8">
    <source>
        <dbReference type="EMBL" id="CEL55823.1"/>
    </source>
</evidence>
<dbReference type="PANTHER" id="PTHR23501:SF191">
    <property type="entry name" value="VACUOLAR BASIC AMINO ACID TRANSPORTER 4"/>
    <property type="match status" value="1"/>
</dbReference>
<dbReference type="PANTHER" id="PTHR23501">
    <property type="entry name" value="MAJOR FACILITATOR SUPERFAMILY"/>
    <property type="match status" value="1"/>
</dbReference>
<feature type="transmembrane region" description="Helical" evidence="7">
    <location>
        <begin position="105"/>
        <end position="124"/>
    </location>
</feature>
<dbReference type="AlphaFoldDB" id="A0A0B7FHW6"/>
<organism evidence="8 9">
    <name type="scientific">Thanatephorus cucumeris (strain AG1-IB / isolate 7/3/14)</name>
    <name type="common">Lettuce bottom rot fungus</name>
    <name type="synonym">Rhizoctonia solani</name>
    <dbReference type="NCBI Taxonomy" id="1108050"/>
    <lineage>
        <taxon>Eukaryota</taxon>
        <taxon>Fungi</taxon>
        <taxon>Dikarya</taxon>
        <taxon>Basidiomycota</taxon>
        <taxon>Agaricomycotina</taxon>
        <taxon>Agaricomycetes</taxon>
        <taxon>Cantharellales</taxon>
        <taxon>Ceratobasidiaceae</taxon>
        <taxon>Rhizoctonia</taxon>
        <taxon>Rhizoctonia solani AG-1</taxon>
    </lineage>
</organism>
<protein>
    <submittedName>
        <fullName evidence="8">Siderophore iron transporter 3</fullName>
    </submittedName>
</protein>
<feature type="transmembrane region" description="Helical" evidence="7">
    <location>
        <begin position="40"/>
        <end position="65"/>
    </location>
</feature>
<name>A0A0B7FHW6_THACB</name>
<dbReference type="Gene3D" id="1.20.1250.20">
    <property type="entry name" value="MFS general substrate transporter like domains"/>
    <property type="match status" value="1"/>
</dbReference>
<gene>
    <name evidence="8" type="ORF">RSOLAG1IB_01835</name>
</gene>
<dbReference type="GO" id="GO:0012505">
    <property type="term" value="C:endomembrane system"/>
    <property type="evidence" value="ECO:0007669"/>
    <property type="project" value="UniProtKB-SubCell"/>
</dbReference>
<feature type="transmembrane region" description="Helical" evidence="7">
    <location>
        <begin position="191"/>
        <end position="215"/>
    </location>
</feature>
<dbReference type="GO" id="GO:0022857">
    <property type="term" value="F:transmembrane transporter activity"/>
    <property type="evidence" value="ECO:0007669"/>
    <property type="project" value="TreeGrafter"/>
</dbReference>
<evidence type="ECO:0000256" key="3">
    <source>
        <dbReference type="ARBA" id="ARBA00022692"/>
    </source>
</evidence>
<dbReference type="OrthoDB" id="2241241at2759"/>
<feature type="transmembrane region" description="Helical" evidence="7">
    <location>
        <begin position="159"/>
        <end position="179"/>
    </location>
</feature>
<feature type="transmembrane region" description="Helical" evidence="7">
    <location>
        <begin position="375"/>
        <end position="395"/>
    </location>
</feature>
<feature type="transmembrane region" description="Helical" evidence="7">
    <location>
        <begin position="310"/>
        <end position="334"/>
    </location>
</feature>
<evidence type="ECO:0000256" key="4">
    <source>
        <dbReference type="ARBA" id="ARBA00022989"/>
    </source>
</evidence>
<evidence type="ECO:0000256" key="2">
    <source>
        <dbReference type="ARBA" id="ARBA00022448"/>
    </source>
</evidence>
<proteinExistence type="predicted"/>
<dbReference type="InterPro" id="IPR036259">
    <property type="entry name" value="MFS_trans_sf"/>
</dbReference>
<keyword evidence="4 7" id="KW-1133">Transmembrane helix</keyword>
<evidence type="ECO:0000256" key="1">
    <source>
        <dbReference type="ARBA" id="ARBA00004127"/>
    </source>
</evidence>
<feature type="transmembrane region" description="Helical" evidence="7">
    <location>
        <begin position="71"/>
        <end position="93"/>
    </location>
</feature>
<feature type="region of interest" description="Disordered" evidence="6">
    <location>
        <begin position="1"/>
        <end position="22"/>
    </location>
</feature>
<evidence type="ECO:0000256" key="7">
    <source>
        <dbReference type="SAM" id="Phobius"/>
    </source>
</evidence>
<keyword evidence="9" id="KW-1185">Reference proteome</keyword>
<keyword evidence="5 7" id="KW-0472">Membrane</keyword>
<dbReference type="SUPFAM" id="SSF103473">
    <property type="entry name" value="MFS general substrate transporter"/>
    <property type="match status" value="1"/>
</dbReference>
<sequence length="520" mass="57752">MQSDSSLLSRPQHPTNSGPRSDNRGVAVVRLVGRHTQDKLAWLLWVTLGAAVLVGLICDSIGWMYPYPENALGIIEQVVRGGRVPIVFAAFLFPRLADVHSRAASGLFALTIFLINIGSILTIANKSASMFAAGMVLYSIGSSGLVQLPLLFVSDYTSLRWRGMALAGVYFAPLITMWIEDPISDHVSREWAFGGFTILMLGICTPALLVLHFIASRHPNEIPQKQAQFILKAWDGIVRMDPVGLVLFTAGLALVDYNTEVWWGGDIEGRSRRIALLIVGFILVFPVFALWEIYLASFPIMPKWMFQKRGVLLAIMITFFYRIAIVTSMLVYGYYRNQNWSFTTGKYYLKTYDMSRYVFAPIFGCLYLLSHRYKLYLLIGCAILVVYSGLGLYSARIFRLSEVPHSMALLYAIQILRGISEVAIDLGIMVGSQASIPHDGLATLMGVIDALTMLAGAINPSSSASNSLTSSHIFESNGKLYTVFYSLAFGFAILCLLFSFFMPDHYLGDAHNTVEKNEEE</sequence>
<dbReference type="EMBL" id="LN679101">
    <property type="protein sequence ID" value="CEL55823.1"/>
    <property type="molecule type" value="Genomic_DNA"/>
</dbReference>
<accession>A0A0B7FHW6</accession>
<dbReference type="GO" id="GO:0005886">
    <property type="term" value="C:plasma membrane"/>
    <property type="evidence" value="ECO:0007669"/>
    <property type="project" value="TreeGrafter"/>
</dbReference>
<keyword evidence="2" id="KW-0813">Transport</keyword>
<feature type="transmembrane region" description="Helical" evidence="7">
    <location>
        <begin position="354"/>
        <end position="370"/>
    </location>
</feature>
<dbReference type="Proteomes" id="UP000059188">
    <property type="component" value="Unassembled WGS sequence"/>
</dbReference>
<reference evidence="8 9" key="1">
    <citation type="submission" date="2014-11" db="EMBL/GenBank/DDBJ databases">
        <authorList>
            <person name="Wibberg Daniel"/>
        </authorList>
    </citation>
    <scope>NUCLEOTIDE SEQUENCE [LARGE SCALE GENOMIC DNA]</scope>
    <source>
        <strain evidence="8">Rhizoctonia solani AG1-IB 7/3/14</strain>
    </source>
</reference>
<feature type="transmembrane region" description="Helical" evidence="7">
    <location>
        <begin position="480"/>
        <end position="501"/>
    </location>
</feature>
<comment type="subcellular location">
    <subcellularLocation>
        <location evidence="1">Endomembrane system</location>
        <topology evidence="1">Multi-pass membrane protein</topology>
    </subcellularLocation>
</comment>
<keyword evidence="3 7" id="KW-0812">Transmembrane</keyword>
<feature type="transmembrane region" description="Helical" evidence="7">
    <location>
        <begin position="130"/>
        <end position="152"/>
    </location>
</feature>
<feature type="transmembrane region" description="Helical" evidence="7">
    <location>
        <begin position="274"/>
        <end position="298"/>
    </location>
</feature>
<evidence type="ECO:0000256" key="6">
    <source>
        <dbReference type="SAM" id="MobiDB-lite"/>
    </source>
</evidence>